<gene>
    <name evidence="1" type="ORF">JKP34_06855</name>
</gene>
<evidence type="ECO:0000313" key="1">
    <source>
        <dbReference type="EMBL" id="MBL0764964.1"/>
    </source>
</evidence>
<proteinExistence type="predicted"/>
<evidence type="ECO:0000313" key="2">
    <source>
        <dbReference type="Proteomes" id="UP000642920"/>
    </source>
</evidence>
<name>A0A937AG54_9BACT</name>
<reference evidence="1" key="1">
    <citation type="submission" date="2021-01" db="EMBL/GenBank/DDBJ databases">
        <title>Marivirga sp. nov., isolated from intertidal surface sediments.</title>
        <authorList>
            <person name="Zhang M."/>
        </authorList>
    </citation>
    <scope>NUCLEOTIDE SEQUENCE</scope>
    <source>
        <strain evidence="1">SM1354</strain>
    </source>
</reference>
<keyword evidence="2" id="KW-1185">Reference proteome</keyword>
<accession>A0A937AG54</accession>
<dbReference type="Proteomes" id="UP000642920">
    <property type="component" value="Unassembled WGS sequence"/>
</dbReference>
<organism evidence="1 2">
    <name type="scientific">Marivirga atlantica</name>
    <dbReference type="NCBI Taxonomy" id="1548457"/>
    <lineage>
        <taxon>Bacteria</taxon>
        <taxon>Pseudomonadati</taxon>
        <taxon>Bacteroidota</taxon>
        <taxon>Cytophagia</taxon>
        <taxon>Cytophagales</taxon>
        <taxon>Marivirgaceae</taxon>
        <taxon>Marivirga</taxon>
    </lineage>
</organism>
<comment type="caution">
    <text evidence="1">The sequence shown here is derived from an EMBL/GenBank/DDBJ whole genome shotgun (WGS) entry which is preliminary data.</text>
</comment>
<sequence>MACSCGKLNKLSKDMLTNGQIAFVGRVIKVTYLDDYTMKTTFKLEENLTNIELNDTITIWSGRDCEPHFISGEQWYIFPNQHEDKHWSGLCSRSAQLTDRTIPENPYKENIGDKPSEILIRINEGLNEK</sequence>
<dbReference type="RefSeq" id="WP_201919029.1">
    <property type="nucleotide sequence ID" value="NZ_JAERQG010000001.1"/>
</dbReference>
<protein>
    <submittedName>
        <fullName evidence="1">Uncharacterized protein</fullName>
    </submittedName>
</protein>
<dbReference type="AlphaFoldDB" id="A0A937AG54"/>
<dbReference type="EMBL" id="JAERQG010000001">
    <property type="protein sequence ID" value="MBL0764964.1"/>
    <property type="molecule type" value="Genomic_DNA"/>
</dbReference>